<reference evidence="2" key="1">
    <citation type="submission" date="2021-02" db="EMBL/GenBank/DDBJ databases">
        <title>Draft genome sequence of Microbispora sp. RL4-1S isolated from rice leaves in Thailand.</title>
        <authorList>
            <person name="Muangham S."/>
            <person name="Duangmal K."/>
        </authorList>
    </citation>
    <scope>NUCLEOTIDE SEQUENCE</scope>
    <source>
        <strain evidence="2">RL4-1S</strain>
    </source>
</reference>
<evidence type="ECO:0000313" key="3">
    <source>
        <dbReference type="Proteomes" id="UP000674234"/>
    </source>
</evidence>
<feature type="region of interest" description="Disordered" evidence="1">
    <location>
        <begin position="1"/>
        <end position="29"/>
    </location>
</feature>
<gene>
    <name evidence="2" type="ORF">JOL79_16610</name>
</gene>
<proteinExistence type="predicted"/>
<protein>
    <submittedName>
        <fullName evidence="2">Uncharacterized protein</fullName>
    </submittedName>
</protein>
<organism evidence="2 3">
    <name type="scientific">Microbispora oryzae</name>
    <dbReference type="NCBI Taxonomy" id="2806554"/>
    <lineage>
        <taxon>Bacteria</taxon>
        <taxon>Bacillati</taxon>
        <taxon>Actinomycetota</taxon>
        <taxon>Actinomycetes</taxon>
        <taxon>Streptosporangiales</taxon>
        <taxon>Streptosporangiaceae</taxon>
        <taxon>Microbispora</taxon>
    </lineage>
</organism>
<name>A0A940WQ21_9ACTN</name>
<comment type="caution">
    <text evidence="2">The sequence shown here is derived from an EMBL/GenBank/DDBJ whole genome shotgun (WGS) entry which is preliminary data.</text>
</comment>
<dbReference type="RefSeq" id="WP_210156722.1">
    <property type="nucleotide sequence ID" value="NZ_JAFCNB010000008.1"/>
</dbReference>
<dbReference type="AlphaFoldDB" id="A0A940WQ21"/>
<sequence>MKGARSPYAESGAPVADPEHPKGDPTRPVNIADSGLGYANLLFIATVLAELRAARDQDLTVFRLWY</sequence>
<evidence type="ECO:0000256" key="1">
    <source>
        <dbReference type="SAM" id="MobiDB-lite"/>
    </source>
</evidence>
<evidence type="ECO:0000313" key="2">
    <source>
        <dbReference type="EMBL" id="MBP2705435.1"/>
    </source>
</evidence>
<keyword evidence="3" id="KW-1185">Reference proteome</keyword>
<accession>A0A940WQ21</accession>
<dbReference type="EMBL" id="JAFCNB010000008">
    <property type="protein sequence ID" value="MBP2705435.1"/>
    <property type="molecule type" value="Genomic_DNA"/>
</dbReference>
<dbReference type="Proteomes" id="UP000674234">
    <property type="component" value="Unassembled WGS sequence"/>
</dbReference>